<feature type="compositionally biased region" description="Basic and acidic residues" evidence="1">
    <location>
        <begin position="1"/>
        <end position="10"/>
    </location>
</feature>
<feature type="compositionally biased region" description="Polar residues" evidence="1">
    <location>
        <begin position="20"/>
        <end position="32"/>
    </location>
</feature>
<gene>
    <name evidence="2" type="ORF">QJS10_CPB14g00890</name>
</gene>
<evidence type="ECO:0000313" key="2">
    <source>
        <dbReference type="EMBL" id="KAK1298466.1"/>
    </source>
</evidence>
<proteinExistence type="predicted"/>
<reference evidence="2" key="1">
    <citation type="journal article" date="2023" name="Nat. Commun.">
        <title>Diploid and tetraploid genomes of Acorus and the evolution of monocots.</title>
        <authorList>
            <person name="Ma L."/>
            <person name="Liu K.W."/>
            <person name="Li Z."/>
            <person name="Hsiao Y.Y."/>
            <person name="Qi Y."/>
            <person name="Fu T."/>
            <person name="Tang G.D."/>
            <person name="Zhang D."/>
            <person name="Sun W.H."/>
            <person name="Liu D.K."/>
            <person name="Li Y."/>
            <person name="Chen G.Z."/>
            <person name="Liu X.D."/>
            <person name="Liao X.Y."/>
            <person name="Jiang Y.T."/>
            <person name="Yu X."/>
            <person name="Hao Y."/>
            <person name="Huang J."/>
            <person name="Zhao X.W."/>
            <person name="Ke S."/>
            <person name="Chen Y.Y."/>
            <person name="Wu W.L."/>
            <person name="Hsu J.L."/>
            <person name="Lin Y.F."/>
            <person name="Huang M.D."/>
            <person name="Li C.Y."/>
            <person name="Huang L."/>
            <person name="Wang Z.W."/>
            <person name="Zhao X."/>
            <person name="Zhong W.Y."/>
            <person name="Peng D.H."/>
            <person name="Ahmad S."/>
            <person name="Lan S."/>
            <person name="Zhang J.S."/>
            <person name="Tsai W.C."/>
            <person name="Van de Peer Y."/>
            <person name="Liu Z.J."/>
        </authorList>
    </citation>
    <scope>NUCLEOTIDE SEQUENCE</scope>
    <source>
        <strain evidence="2">CP</strain>
    </source>
</reference>
<dbReference type="EMBL" id="JAUJYO010000014">
    <property type="protein sequence ID" value="KAK1298466.1"/>
    <property type="molecule type" value="Genomic_DNA"/>
</dbReference>
<feature type="compositionally biased region" description="Basic residues" evidence="1">
    <location>
        <begin position="38"/>
        <end position="53"/>
    </location>
</feature>
<feature type="region of interest" description="Disordered" evidence="1">
    <location>
        <begin position="1"/>
        <end position="53"/>
    </location>
</feature>
<organism evidence="2 3">
    <name type="scientific">Acorus calamus</name>
    <name type="common">Sweet flag</name>
    <dbReference type="NCBI Taxonomy" id="4465"/>
    <lineage>
        <taxon>Eukaryota</taxon>
        <taxon>Viridiplantae</taxon>
        <taxon>Streptophyta</taxon>
        <taxon>Embryophyta</taxon>
        <taxon>Tracheophyta</taxon>
        <taxon>Spermatophyta</taxon>
        <taxon>Magnoliopsida</taxon>
        <taxon>Liliopsida</taxon>
        <taxon>Acoraceae</taxon>
        <taxon>Acorus</taxon>
    </lineage>
</organism>
<reference evidence="2" key="2">
    <citation type="submission" date="2023-06" db="EMBL/GenBank/DDBJ databases">
        <authorList>
            <person name="Ma L."/>
            <person name="Liu K.-W."/>
            <person name="Li Z."/>
            <person name="Hsiao Y.-Y."/>
            <person name="Qi Y."/>
            <person name="Fu T."/>
            <person name="Tang G."/>
            <person name="Zhang D."/>
            <person name="Sun W.-H."/>
            <person name="Liu D.-K."/>
            <person name="Li Y."/>
            <person name="Chen G.-Z."/>
            <person name="Liu X.-D."/>
            <person name="Liao X.-Y."/>
            <person name="Jiang Y.-T."/>
            <person name="Yu X."/>
            <person name="Hao Y."/>
            <person name="Huang J."/>
            <person name="Zhao X.-W."/>
            <person name="Ke S."/>
            <person name="Chen Y.-Y."/>
            <person name="Wu W.-L."/>
            <person name="Hsu J.-L."/>
            <person name="Lin Y.-F."/>
            <person name="Huang M.-D."/>
            <person name="Li C.-Y."/>
            <person name="Huang L."/>
            <person name="Wang Z.-W."/>
            <person name="Zhao X."/>
            <person name="Zhong W.-Y."/>
            <person name="Peng D.-H."/>
            <person name="Ahmad S."/>
            <person name="Lan S."/>
            <person name="Zhang J.-S."/>
            <person name="Tsai W.-C."/>
            <person name="Van De Peer Y."/>
            <person name="Liu Z.-J."/>
        </authorList>
    </citation>
    <scope>NUCLEOTIDE SEQUENCE</scope>
    <source>
        <strain evidence="2">CP</strain>
        <tissue evidence="2">Leaves</tissue>
    </source>
</reference>
<dbReference type="AlphaFoldDB" id="A0AAV9DC14"/>
<name>A0AAV9DC14_ACOCL</name>
<evidence type="ECO:0000256" key="1">
    <source>
        <dbReference type="SAM" id="MobiDB-lite"/>
    </source>
</evidence>
<accession>A0AAV9DC14</accession>
<sequence>MIFKSKEQNRHTPTKAFLNRWSSRSPLPQSLTDILKAKKEKKKKRKRSRERPA</sequence>
<dbReference type="Proteomes" id="UP001180020">
    <property type="component" value="Unassembled WGS sequence"/>
</dbReference>
<comment type="caution">
    <text evidence="2">The sequence shown here is derived from an EMBL/GenBank/DDBJ whole genome shotgun (WGS) entry which is preliminary data.</text>
</comment>
<keyword evidence="3" id="KW-1185">Reference proteome</keyword>
<protein>
    <submittedName>
        <fullName evidence="2">Uncharacterized protein</fullName>
    </submittedName>
</protein>
<evidence type="ECO:0000313" key="3">
    <source>
        <dbReference type="Proteomes" id="UP001180020"/>
    </source>
</evidence>